<dbReference type="Proteomes" id="UP001497383">
    <property type="component" value="Chromosome 2"/>
</dbReference>
<evidence type="ECO:0000256" key="6">
    <source>
        <dbReference type="SAM" id="Phobius"/>
    </source>
</evidence>
<evidence type="ECO:0000256" key="2">
    <source>
        <dbReference type="ARBA" id="ARBA00022692"/>
    </source>
</evidence>
<evidence type="ECO:0000256" key="4">
    <source>
        <dbReference type="ARBA" id="ARBA00022989"/>
    </source>
</evidence>
<evidence type="ECO:0008006" key="9">
    <source>
        <dbReference type="Google" id="ProtNLM"/>
    </source>
</evidence>
<gene>
    <name evidence="7" type="ORF">LODBEIA_P13430</name>
</gene>
<keyword evidence="3" id="KW-0256">Endoplasmic reticulum</keyword>
<keyword evidence="5 6" id="KW-0472">Membrane</keyword>
<proteinExistence type="predicted"/>
<dbReference type="GeneID" id="92206539"/>
<evidence type="ECO:0000256" key="3">
    <source>
        <dbReference type="ARBA" id="ARBA00022824"/>
    </source>
</evidence>
<sequence>MTLFQVTEELKQLLSSSDYPDAKKVSLASKDTITHAQLVDFYQECHPTPSLLGLIRKSKLVIPRYETSERPKTKEFVRQMERLRVEAREQEYKRLVNKTPEFGTLYENTDQEYISPAKAHKELKNQLTTIVNIGVSVGSVSYAIWYWTGSSWGLKESYRALLTIFFGLLILVAEVVVYMGYINKIEEAKAKEHSKREVKKVLRSFDLNKQN</sequence>
<dbReference type="InterPro" id="IPR021013">
    <property type="entry name" value="ATPase_Vma12"/>
</dbReference>
<feature type="transmembrane region" description="Helical" evidence="6">
    <location>
        <begin position="160"/>
        <end position="181"/>
    </location>
</feature>
<accession>A0ABP0ZG10</accession>
<name>A0ABP0ZG10_9ASCO</name>
<evidence type="ECO:0000313" key="7">
    <source>
        <dbReference type="EMBL" id="CAK9436821.1"/>
    </source>
</evidence>
<organism evidence="7 8">
    <name type="scientific">Lodderomyces beijingensis</name>
    <dbReference type="NCBI Taxonomy" id="1775926"/>
    <lineage>
        <taxon>Eukaryota</taxon>
        <taxon>Fungi</taxon>
        <taxon>Dikarya</taxon>
        <taxon>Ascomycota</taxon>
        <taxon>Saccharomycotina</taxon>
        <taxon>Pichiomycetes</taxon>
        <taxon>Debaryomycetaceae</taxon>
        <taxon>Candida/Lodderomyces clade</taxon>
        <taxon>Lodderomyces</taxon>
    </lineage>
</organism>
<keyword evidence="4 6" id="KW-1133">Transmembrane helix</keyword>
<dbReference type="PANTHER" id="PTHR31394">
    <property type="entry name" value="TRANSMEMBRANE PROTEIN 199"/>
    <property type="match status" value="1"/>
</dbReference>
<dbReference type="Pfam" id="PF11712">
    <property type="entry name" value="Vma12"/>
    <property type="match status" value="1"/>
</dbReference>
<comment type="subcellular location">
    <subcellularLocation>
        <location evidence="1">Endoplasmic reticulum membrane</location>
        <topology evidence="1">Multi-pass membrane protein</topology>
    </subcellularLocation>
</comment>
<evidence type="ECO:0000256" key="5">
    <source>
        <dbReference type="ARBA" id="ARBA00023136"/>
    </source>
</evidence>
<evidence type="ECO:0000313" key="8">
    <source>
        <dbReference type="Proteomes" id="UP001497383"/>
    </source>
</evidence>
<dbReference type="EMBL" id="OZ022406">
    <property type="protein sequence ID" value="CAK9436821.1"/>
    <property type="molecule type" value="Genomic_DNA"/>
</dbReference>
<keyword evidence="2 6" id="KW-0812">Transmembrane</keyword>
<protein>
    <recommendedName>
        <fullName evidence="9">Vacuolar ATPase assembly integral membrane protein VPH2</fullName>
    </recommendedName>
</protein>
<keyword evidence="8" id="KW-1185">Reference proteome</keyword>
<evidence type="ECO:0000256" key="1">
    <source>
        <dbReference type="ARBA" id="ARBA00004477"/>
    </source>
</evidence>
<reference evidence="7 8" key="1">
    <citation type="submission" date="2024-03" db="EMBL/GenBank/DDBJ databases">
        <authorList>
            <person name="Brejova B."/>
        </authorList>
    </citation>
    <scope>NUCLEOTIDE SEQUENCE [LARGE SCALE GENOMIC DNA]</scope>
    <source>
        <strain evidence="7 8">CBS 14171</strain>
    </source>
</reference>
<dbReference type="PANTHER" id="PTHR31394:SF1">
    <property type="entry name" value="TRANSMEMBRANE PROTEIN 199"/>
    <property type="match status" value="1"/>
</dbReference>
<feature type="transmembrane region" description="Helical" evidence="6">
    <location>
        <begin position="127"/>
        <end position="148"/>
    </location>
</feature>
<dbReference type="RefSeq" id="XP_066828281.1">
    <property type="nucleotide sequence ID" value="XM_066971221.1"/>
</dbReference>